<evidence type="ECO:0000313" key="1">
    <source>
        <dbReference type="Proteomes" id="UP001652621"/>
    </source>
</evidence>
<reference evidence="2" key="1">
    <citation type="submission" date="2025-08" db="UniProtKB">
        <authorList>
            <consortium name="RefSeq"/>
        </authorList>
    </citation>
    <scope>IDENTIFICATION</scope>
    <source>
        <strain evidence="2">Aabys</strain>
        <tissue evidence="2">Whole body</tissue>
    </source>
</reference>
<dbReference type="GeneID" id="109613960"/>
<name>A0ABM3VEA7_MUSDO</name>
<sequence length="471" mass="54733">MTFGAACSPYIAQYVKETNALEFRERYPRAVKAIIDNHYVDDFVDSFETSARAIEISMHVREIHKSAGFELRNFTSNSKEVVVALEGNLGRNVNFCDDLADVQFCTEKILGVYWHPGDDAFKFELKFHRVKPDIISGERCPTKRELLSVVMSVYNPLGLLSHFMVTAKLLLRDVWRYDIRWNEDIPNGLYDIWNNWRDELNNVAKVSVPRHYFKSSLPEKVELHVFVDASGDAFSAVSYWRSIKSDSEIEVTFITSKTKCAPLKSMTIPRLELHAAVLGTRLLCTIEKEHSVKVSRRICWSDSSTVINWINSDNRRYKPFVAHRITEILDSTRPTDWKWLPTNLNVADETTRANRNIDFSFNSRWYQGPQFLHQPEEDWPEMISISNDETPEEELRSKFVLTVSTNVVIDFNRFSSFLRIKRTMGYVLRFIERYLKKKIGEGENCLTVAELKDAETVLCRLSQRESFAFEL</sequence>
<dbReference type="SUPFAM" id="SSF56672">
    <property type="entry name" value="DNA/RNA polymerases"/>
    <property type="match status" value="1"/>
</dbReference>
<keyword evidence="1" id="KW-1185">Reference proteome</keyword>
<dbReference type="InterPro" id="IPR043502">
    <property type="entry name" value="DNA/RNA_pol_sf"/>
</dbReference>
<protein>
    <submittedName>
        <fullName evidence="2">Uncharacterized protein LOC109613960</fullName>
    </submittedName>
</protein>
<accession>A0ABM3VEA7</accession>
<dbReference type="Pfam" id="PF05380">
    <property type="entry name" value="Peptidase_A17"/>
    <property type="match status" value="1"/>
</dbReference>
<proteinExistence type="predicted"/>
<evidence type="ECO:0000313" key="2">
    <source>
        <dbReference type="RefSeq" id="XP_058984133.1"/>
    </source>
</evidence>
<dbReference type="RefSeq" id="XP_058984133.1">
    <property type="nucleotide sequence ID" value="XM_059128150.1"/>
</dbReference>
<dbReference type="PANTHER" id="PTHR47331">
    <property type="entry name" value="PHD-TYPE DOMAIN-CONTAINING PROTEIN"/>
    <property type="match status" value="1"/>
</dbReference>
<organism evidence="1 2">
    <name type="scientific">Musca domestica</name>
    <name type="common">House fly</name>
    <dbReference type="NCBI Taxonomy" id="7370"/>
    <lineage>
        <taxon>Eukaryota</taxon>
        <taxon>Metazoa</taxon>
        <taxon>Ecdysozoa</taxon>
        <taxon>Arthropoda</taxon>
        <taxon>Hexapoda</taxon>
        <taxon>Insecta</taxon>
        <taxon>Pterygota</taxon>
        <taxon>Neoptera</taxon>
        <taxon>Endopterygota</taxon>
        <taxon>Diptera</taxon>
        <taxon>Brachycera</taxon>
        <taxon>Muscomorpha</taxon>
        <taxon>Muscoidea</taxon>
        <taxon>Muscidae</taxon>
        <taxon>Musca</taxon>
    </lineage>
</organism>
<dbReference type="PANTHER" id="PTHR47331:SF4">
    <property type="entry name" value="PEPTIDASE S1 DOMAIN-CONTAINING PROTEIN"/>
    <property type="match status" value="1"/>
</dbReference>
<gene>
    <name evidence="2" type="primary">LOC109613960</name>
</gene>
<dbReference type="InterPro" id="IPR008042">
    <property type="entry name" value="Retrotrans_Pao"/>
</dbReference>
<dbReference type="Proteomes" id="UP001652621">
    <property type="component" value="Unplaced"/>
</dbReference>